<evidence type="ECO:0000256" key="1">
    <source>
        <dbReference type="SAM" id="MobiDB-lite"/>
    </source>
</evidence>
<evidence type="ECO:0000313" key="5">
    <source>
        <dbReference type="Proteomes" id="UP000186165"/>
    </source>
</evidence>
<keyword evidence="5" id="KW-1185">Reference proteome</keyword>
<dbReference type="EMBL" id="CP016804">
    <property type="protein sequence ID" value="APE94718.1"/>
    <property type="molecule type" value="Genomic_DNA"/>
</dbReference>
<dbReference type="OrthoDB" id="239338at2157"/>
<keyword evidence="2" id="KW-0472">Membrane</keyword>
<keyword evidence="2" id="KW-1133">Transmembrane helix</keyword>
<evidence type="ECO:0000313" key="4">
    <source>
        <dbReference type="EMBL" id="APE94718.1"/>
    </source>
</evidence>
<reference evidence="5" key="1">
    <citation type="submission" date="2016-08" db="EMBL/GenBank/DDBJ databases">
        <title>Discovery of first anaerobic lithoheterotrophic haloarchae widely represented in hypersaline habitats.</title>
        <authorList>
            <person name="Sorokin D.Y."/>
            <person name="Kublanov I.V."/>
            <person name="Roman P."/>
            <person name="Sinninghe Damste J.S."/>
            <person name="Golyshin P.N."/>
            <person name="Rojo D."/>
            <person name="Ciordia S."/>
            <person name="Mena Md.C."/>
            <person name="Ferrer M."/>
            <person name="Smedile F."/>
            <person name="Messina E."/>
            <person name="La Cono V."/>
            <person name="Yakimov M.M."/>
        </authorList>
    </citation>
    <scope>NUCLEOTIDE SEQUENCE [LARGE SCALE GENOMIC DNA]</scope>
    <source>
        <strain evidence="5">HSR6</strain>
    </source>
</reference>
<feature type="compositionally biased region" description="Polar residues" evidence="1">
    <location>
        <begin position="303"/>
        <end position="314"/>
    </location>
</feature>
<dbReference type="AlphaFoldDB" id="A0A1J1A9B7"/>
<dbReference type="InterPro" id="IPR025646">
    <property type="entry name" value="DUF4350"/>
</dbReference>
<sequence length="320" mass="32973">MQGDELLSRIGLFVLVSLAVGALFTIPAMSGQPVSDEADLDVSSHNSANILAEAPAETGTVSIEAAAEPKHVVIDAAHSNGIDRASLDPIVSALTEAGHEVSFYRGSALGSVNATLRQADAFVVISPGTAYSAEDRAGLNAFVDAGGRVLLAGEPTTQTGGTLTSLLLGSTQVTSSTPLTGLAASFGVAYGDGYVYDLERYDLNYRNVYATPSGSEFPSETNVTVHEAVPVRGGTPVLETVDTAKVSSDREAASYPVATRNGDVLAVGDASLFDTEWAHRNDNEEFVGAAIEFLVSGEKTPGAPTQPQSSQGPGTPTAMP</sequence>
<dbReference type="Proteomes" id="UP000186165">
    <property type="component" value="Chromosome"/>
</dbReference>
<dbReference type="KEGG" id="hhsr:HSR6_0250"/>
<evidence type="ECO:0000256" key="2">
    <source>
        <dbReference type="SAM" id="Phobius"/>
    </source>
</evidence>
<organism evidence="4 5">
    <name type="scientific">Halodesulfurarchaeum formicicum</name>
    <dbReference type="NCBI Taxonomy" id="1873524"/>
    <lineage>
        <taxon>Archaea</taxon>
        <taxon>Methanobacteriati</taxon>
        <taxon>Methanobacteriota</taxon>
        <taxon>Stenosarchaea group</taxon>
        <taxon>Halobacteria</taxon>
        <taxon>Halobacteriales</taxon>
        <taxon>Halobacteriaceae</taxon>
        <taxon>Halodesulfurarchaeum</taxon>
    </lineage>
</organism>
<evidence type="ECO:0000259" key="3">
    <source>
        <dbReference type="Pfam" id="PF14258"/>
    </source>
</evidence>
<dbReference type="GeneID" id="30416774"/>
<protein>
    <recommendedName>
        <fullName evidence="3">DUF4350 domain-containing protein</fullName>
    </recommendedName>
</protein>
<dbReference type="RefSeq" id="WP_070364232.1">
    <property type="nucleotide sequence ID" value="NZ_CP016070.1"/>
</dbReference>
<dbReference type="Pfam" id="PF14258">
    <property type="entry name" value="DUF4350"/>
    <property type="match status" value="1"/>
</dbReference>
<feature type="transmembrane region" description="Helical" evidence="2">
    <location>
        <begin position="6"/>
        <end position="26"/>
    </location>
</feature>
<gene>
    <name evidence="4" type="ORF">HSR6_0250</name>
</gene>
<feature type="region of interest" description="Disordered" evidence="1">
    <location>
        <begin position="297"/>
        <end position="320"/>
    </location>
</feature>
<feature type="domain" description="DUF4350" evidence="3">
    <location>
        <begin position="115"/>
        <end position="286"/>
    </location>
</feature>
<keyword evidence="2" id="KW-0812">Transmembrane</keyword>
<name>A0A1J1A9B7_9EURY</name>
<accession>A0A1J1A9B7</accession>
<proteinExistence type="predicted"/>